<name>A0AAN1EIW2_RHIET</name>
<dbReference type="RefSeq" id="WP_086081726.1">
    <property type="nucleotide sequence ID" value="NZ_CP020906.1"/>
</dbReference>
<accession>A0AAN1EIW2</accession>
<organism evidence="1 2">
    <name type="scientific">Rhizobium etli</name>
    <dbReference type="NCBI Taxonomy" id="29449"/>
    <lineage>
        <taxon>Bacteria</taxon>
        <taxon>Pseudomonadati</taxon>
        <taxon>Pseudomonadota</taxon>
        <taxon>Alphaproteobacteria</taxon>
        <taxon>Hyphomicrobiales</taxon>
        <taxon>Rhizobiaceae</taxon>
        <taxon>Rhizobium/Agrobacterium group</taxon>
        <taxon>Rhizobium</taxon>
    </lineage>
</organism>
<evidence type="ECO:0000313" key="2">
    <source>
        <dbReference type="Proteomes" id="UP000194159"/>
    </source>
</evidence>
<dbReference type="Proteomes" id="UP000194159">
    <property type="component" value="Chromosome"/>
</dbReference>
<reference evidence="1 2" key="1">
    <citation type="submission" date="2017-04" db="EMBL/GenBank/DDBJ databases">
        <title>Complete genome sequences of Rhizobium genomic linages associated to common bean (phaseolus vulgaris).</title>
        <authorList>
            <person name="Santamaria R.I."/>
            <person name="Bustos P."/>
            <person name="Perez-Carrascal O."/>
            <person name="Martinez-Flores I."/>
            <person name="Juarez S."/>
            <person name="Lozano L."/>
            <person name="Miranda F."/>
            <person name="Vinuesa P."/>
            <person name="Martinez-Romero E."/>
            <person name="Cevallos M.A."/>
            <person name="Romero D."/>
            <person name="Davila G."/>
            <person name="Gonzalez V."/>
        </authorList>
    </citation>
    <scope>NUCLEOTIDE SEQUENCE [LARGE SCALE GENOMIC DNA]</scope>
    <source>
        <strain evidence="1 2">NXC12</strain>
    </source>
</reference>
<gene>
    <name evidence="1" type="ORF">NXC12_CH00841</name>
</gene>
<proteinExistence type="predicted"/>
<sequence>MIAEALLYAATWPLTGKPHRKFIRYSVNLWSRAGRCARDWADHEEMSRNAIRAATADLRQKRTAVVLGSGLLRDVPIEELARDFDTVVLIDLVHLASVRLSAKRYRNIRLIERDLSGYDELAAGREPEPLGFLRTVPYLDFVVSANLLSQIGRGVKRRYEAEAAGMPADTVERLIAAHLAGLSGLACRHCLVTDIAYAVMDRDGKTHEEADLLHGVSPPPAKATWTWPVAPLGEESRDYRIEHKVMAAGCDTRPRLTRIAAGLPI</sequence>
<protein>
    <submittedName>
        <fullName evidence="1">Uncharacterized protein</fullName>
    </submittedName>
</protein>
<evidence type="ECO:0000313" key="1">
    <source>
        <dbReference type="EMBL" id="ARQ08921.1"/>
    </source>
</evidence>
<dbReference type="EMBL" id="CP020906">
    <property type="protein sequence ID" value="ARQ08921.1"/>
    <property type="molecule type" value="Genomic_DNA"/>
</dbReference>
<dbReference type="AlphaFoldDB" id="A0AAN1EIW2"/>